<sequence>MVVLAVCLSLLAVSGFAPIGEVTAQDEEDNETDAPHTNPDEASEEGDGDRVSDWLQDRLSDSLGDSNEQVSEGQYDQAREILGDDYDDYLEQYGEVSDEGGADEYEESRDNQTELIDAAEEYDATYEEYEEAREAGNDQRARELARELDSLADEIDEEGQAVNESQETIEEETGTDTSETREAVDDIRSDTQSTQQEIRDVEFIPTEITVETDSETASFDDPMTIDGTITTTDGAPVTNEQITLEIGDQTVQTTTDLTGSFTVEYRPTIESLEQTELEIDYTPEAQSEYGGDGTTIPVTIEQSEADVEITETTESVAFGEELSISGTVGANGVGAQNVPVAIFADGDRLGQVITDEDGTFEGTTELPANIRAGDIELRALASLNEQALTGSETTTSIEVTETPSTSDVAAEHTDESIYVEGLLATEDGTPIAGELVTLEFGGESVTVETEEDGSYETLVAVPDGAGPFVTVDAIYADDGSNIGDSSASTEVQVGEETLLIQISEFLGISWLATALSPINANYWLALAGLLLLSATGAYFLIGQRGNSTDSSAAGPSGSNSGASSTSSQESVALRMTLLESARELARTGDTDQAVERAYIAVRQDESGEGRADTHWEFYRNRQEGGFASEQINALRELTQRFERAAFSTFNVSQNDAEDAIEDAETLIDDS</sequence>
<organism evidence="3 4">
    <name type="scientific">Halalkalicoccus tibetensis</name>
    <dbReference type="NCBI Taxonomy" id="175632"/>
    <lineage>
        <taxon>Archaea</taxon>
        <taxon>Methanobacteriati</taxon>
        <taxon>Methanobacteriota</taxon>
        <taxon>Stenosarchaea group</taxon>
        <taxon>Halobacteria</taxon>
        <taxon>Halobacteriales</taxon>
        <taxon>Halococcaceae</taxon>
        <taxon>Halalkalicoccus</taxon>
    </lineage>
</organism>
<name>A0ABD5V632_9EURY</name>
<evidence type="ECO:0008006" key="5">
    <source>
        <dbReference type="Google" id="ProtNLM"/>
    </source>
</evidence>
<protein>
    <recommendedName>
        <fullName evidence="5">DUF4129 domain-containing protein</fullName>
    </recommendedName>
</protein>
<proteinExistence type="predicted"/>
<dbReference type="EMBL" id="JBHSXQ010000003">
    <property type="protein sequence ID" value="MFC6905763.1"/>
    <property type="molecule type" value="Genomic_DNA"/>
</dbReference>
<keyword evidence="2" id="KW-0472">Membrane</keyword>
<evidence type="ECO:0000313" key="4">
    <source>
        <dbReference type="Proteomes" id="UP001596312"/>
    </source>
</evidence>
<keyword evidence="4" id="KW-1185">Reference proteome</keyword>
<comment type="caution">
    <text evidence="3">The sequence shown here is derived from an EMBL/GenBank/DDBJ whole genome shotgun (WGS) entry which is preliminary data.</text>
</comment>
<dbReference type="RefSeq" id="WP_340604290.1">
    <property type="nucleotide sequence ID" value="NZ_JBBMXV010000003.1"/>
</dbReference>
<feature type="transmembrane region" description="Helical" evidence="2">
    <location>
        <begin position="522"/>
        <end position="541"/>
    </location>
</feature>
<dbReference type="AlphaFoldDB" id="A0ABD5V632"/>
<feature type="compositionally biased region" description="Polar residues" evidence="1">
    <location>
        <begin position="63"/>
        <end position="74"/>
    </location>
</feature>
<keyword evidence="2" id="KW-0812">Transmembrane</keyword>
<feature type="compositionally biased region" description="Basic and acidic residues" evidence="1">
    <location>
        <begin position="48"/>
        <end position="60"/>
    </location>
</feature>
<evidence type="ECO:0000313" key="3">
    <source>
        <dbReference type="EMBL" id="MFC6905763.1"/>
    </source>
</evidence>
<reference evidence="3 4" key="1">
    <citation type="journal article" date="2019" name="Int. J. Syst. Evol. Microbiol.">
        <title>The Global Catalogue of Microorganisms (GCM) 10K type strain sequencing project: providing services to taxonomists for standard genome sequencing and annotation.</title>
        <authorList>
            <consortium name="The Broad Institute Genomics Platform"/>
            <consortium name="The Broad Institute Genome Sequencing Center for Infectious Disease"/>
            <person name="Wu L."/>
            <person name="Ma J."/>
        </authorList>
    </citation>
    <scope>NUCLEOTIDE SEQUENCE [LARGE SCALE GENOMIC DNA]</scope>
    <source>
        <strain evidence="3 4">CGMCC 1.3240</strain>
    </source>
</reference>
<dbReference type="Gene3D" id="1.20.120.330">
    <property type="entry name" value="Nucleotidyltransferases domain 2"/>
    <property type="match status" value="1"/>
</dbReference>
<keyword evidence="2" id="KW-1133">Transmembrane helix</keyword>
<feature type="region of interest" description="Disordered" evidence="1">
    <location>
        <begin position="157"/>
        <end position="195"/>
    </location>
</feature>
<evidence type="ECO:0000256" key="1">
    <source>
        <dbReference type="SAM" id="MobiDB-lite"/>
    </source>
</evidence>
<gene>
    <name evidence="3" type="ORF">ACFQGH_11210</name>
</gene>
<evidence type="ECO:0000256" key="2">
    <source>
        <dbReference type="SAM" id="Phobius"/>
    </source>
</evidence>
<feature type="region of interest" description="Disordered" evidence="1">
    <location>
        <begin position="23"/>
        <end position="87"/>
    </location>
</feature>
<accession>A0ABD5V632</accession>
<dbReference type="Proteomes" id="UP001596312">
    <property type="component" value="Unassembled WGS sequence"/>
</dbReference>
<feature type="compositionally biased region" description="Basic and acidic residues" evidence="1">
    <location>
        <begin position="178"/>
        <end position="189"/>
    </location>
</feature>